<feature type="domain" description="CheW-like" evidence="3">
    <location>
        <begin position="18"/>
        <end position="162"/>
    </location>
</feature>
<dbReference type="SMART" id="SM00260">
    <property type="entry name" value="CheW"/>
    <property type="match status" value="1"/>
</dbReference>
<protein>
    <submittedName>
        <fullName evidence="4">Chemotaxis protein CheV</fullName>
    </submittedName>
</protein>
<dbReference type="Pfam" id="PF00072">
    <property type="entry name" value="Response_reg"/>
    <property type="match status" value="1"/>
</dbReference>
<reference evidence="4 5" key="1">
    <citation type="journal article" date="2016" name="C (Basel)">
        <title>Selective Growth of and Electricity Production by Marine Exoelectrogenic Bacteria in Self-Aggregated Hydrogel of Microbially Reduced Graphene Oxide.</title>
        <authorList>
            <person name="Yoshida N."/>
            <person name="Goto Y."/>
            <person name="Miyata Y."/>
        </authorList>
    </citation>
    <scope>NUCLEOTIDE SEQUENCE [LARGE SCALE GENOMIC DNA]</scope>
    <source>
        <strain evidence="4 5">NIT-T3</strain>
    </source>
</reference>
<dbReference type="Gene3D" id="2.30.30.40">
    <property type="entry name" value="SH3 Domains"/>
    <property type="match status" value="1"/>
</dbReference>
<dbReference type="InterPro" id="IPR024181">
    <property type="entry name" value="Chemotax_regulator_CheV"/>
</dbReference>
<dbReference type="RefSeq" id="WP_221249901.1">
    <property type="nucleotide sequence ID" value="NZ_AP024355.1"/>
</dbReference>
<dbReference type="PROSITE" id="PS50851">
    <property type="entry name" value="CHEW"/>
    <property type="match status" value="1"/>
</dbReference>
<feature type="modified residue" description="4-aspartylphosphate" evidence="1">
    <location>
        <position position="256"/>
    </location>
</feature>
<name>A0ABM8HW15_9BACT</name>
<dbReference type="InterPro" id="IPR011006">
    <property type="entry name" value="CheY-like_superfamily"/>
</dbReference>
<dbReference type="InterPro" id="IPR002545">
    <property type="entry name" value="CheW-lke_dom"/>
</dbReference>
<sequence length="325" mass="36305">MTMATQKQEILLESGTNEMEIMEFYLGSQAFGINVHKLREIIPYDGTNVTRLPGGGDSMIGTILVRGRSLTLIDLGKHLRRKAEPAAAEPQRRIVLICEFNRTVNGFLVDGVNQIHRVSWKDVNHISDFLGRQHPRFTGSISIDGKEILIVDFEHIVAEIDPEMVKPYDVSEPAAGSPANPVAELAERRRQVPLMLAEDSAIIREGIVRVLGAAGYTNLKTFVDGEECYRAIRGLQQRAQQAGEDFSRSLKLVISDIEMPEMDGLTLCRKIKQDLGLEQVPVLMFSSLITDQMIVRCEEVGADGYVSKPQIPELVELLDRYCLQD</sequence>
<dbReference type="SUPFAM" id="SSF52172">
    <property type="entry name" value="CheY-like"/>
    <property type="match status" value="1"/>
</dbReference>
<dbReference type="SUPFAM" id="SSF50341">
    <property type="entry name" value="CheW-like"/>
    <property type="match status" value="1"/>
</dbReference>
<reference evidence="4 5" key="2">
    <citation type="journal article" date="2021" name="Int. J. Syst. Evol. Microbiol.">
        <title>Isolation and Polyphasic Characterization of Desulfuromonas versatilis sp. Nov., an Electrogenic Bacteria Capable of Versatile Metabolism Isolated from a Graphene Oxide-Reducing Enrichment Culture.</title>
        <authorList>
            <person name="Xie L."/>
            <person name="Yoshida N."/>
            <person name="Ishii S."/>
            <person name="Meng L."/>
        </authorList>
    </citation>
    <scope>NUCLEOTIDE SEQUENCE [LARGE SCALE GENOMIC DNA]</scope>
    <source>
        <strain evidence="4 5">NIT-T3</strain>
    </source>
</reference>
<dbReference type="Gene3D" id="2.40.50.180">
    <property type="entry name" value="CheA-289, Domain 4"/>
    <property type="match status" value="1"/>
</dbReference>
<dbReference type="InterPro" id="IPR001789">
    <property type="entry name" value="Sig_transdc_resp-reg_receiver"/>
</dbReference>
<dbReference type="PANTHER" id="PTHR47233:SF3">
    <property type="entry name" value="CHEMOTAXIS PROTEIN CHEV"/>
    <property type="match status" value="1"/>
</dbReference>
<proteinExistence type="predicted"/>
<dbReference type="PANTHER" id="PTHR47233">
    <property type="entry name" value="CHEMOTAXIS PROTEIN CHEV"/>
    <property type="match status" value="1"/>
</dbReference>
<keyword evidence="5" id="KW-1185">Reference proteome</keyword>
<accession>A0ABM8HW15</accession>
<evidence type="ECO:0000313" key="4">
    <source>
        <dbReference type="EMBL" id="BCR06526.1"/>
    </source>
</evidence>
<evidence type="ECO:0000256" key="1">
    <source>
        <dbReference type="PROSITE-ProRule" id="PRU00169"/>
    </source>
</evidence>
<feature type="domain" description="Response regulatory" evidence="2">
    <location>
        <begin position="193"/>
        <end position="323"/>
    </location>
</feature>
<dbReference type="Proteomes" id="UP001319827">
    <property type="component" value="Chromosome"/>
</dbReference>
<dbReference type="Pfam" id="PF01584">
    <property type="entry name" value="CheW"/>
    <property type="match status" value="1"/>
</dbReference>
<evidence type="ECO:0000259" key="3">
    <source>
        <dbReference type="PROSITE" id="PS50851"/>
    </source>
</evidence>
<dbReference type="EMBL" id="AP024355">
    <property type="protein sequence ID" value="BCR06526.1"/>
    <property type="molecule type" value="Genomic_DNA"/>
</dbReference>
<dbReference type="PROSITE" id="PS50110">
    <property type="entry name" value="RESPONSE_REGULATORY"/>
    <property type="match status" value="1"/>
</dbReference>
<evidence type="ECO:0000313" key="5">
    <source>
        <dbReference type="Proteomes" id="UP001319827"/>
    </source>
</evidence>
<keyword evidence="1" id="KW-0597">Phosphoprotein</keyword>
<dbReference type="InterPro" id="IPR036061">
    <property type="entry name" value="CheW-like_dom_sf"/>
</dbReference>
<dbReference type="PIRSF" id="PIRSF002867">
    <property type="entry name" value="CheV"/>
    <property type="match status" value="1"/>
</dbReference>
<dbReference type="Gene3D" id="3.40.50.2300">
    <property type="match status" value="1"/>
</dbReference>
<evidence type="ECO:0000259" key="2">
    <source>
        <dbReference type="PROSITE" id="PS50110"/>
    </source>
</evidence>
<organism evidence="4 5">
    <name type="scientific">Desulfuromonas versatilis</name>
    <dbReference type="NCBI Taxonomy" id="2802975"/>
    <lineage>
        <taxon>Bacteria</taxon>
        <taxon>Pseudomonadati</taxon>
        <taxon>Thermodesulfobacteriota</taxon>
        <taxon>Desulfuromonadia</taxon>
        <taxon>Desulfuromonadales</taxon>
        <taxon>Desulfuromonadaceae</taxon>
        <taxon>Desulfuromonas</taxon>
    </lineage>
</organism>
<gene>
    <name evidence="4" type="primary">chev</name>
    <name evidence="4" type="ORF">DESUT3_35950</name>
</gene>
<dbReference type="SMART" id="SM00448">
    <property type="entry name" value="REC"/>
    <property type="match status" value="1"/>
</dbReference>